<dbReference type="Proteomes" id="UP000636479">
    <property type="component" value="Unassembled WGS sequence"/>
</dbReference>
<comment type="caution">
    <text evidence="1">The sequence shown here is derived from an EMBL/GenBank/DDBJ whole genome shotgun (WGS) entry which is preliminary data.</text>
</comment>
<sequence>MDDCFGQQTLAPTCCVVSVTLVNYHIVLSTHQANLQQRSIWETQLLRSADAPLDVILSMAKPYSSSPAWGENFVKMVEAFVASSPRWRSFHIITNSAWPPFPSFQSIQLPLFEEVTFDGNAGGRLYKLGWDIPLNNSSKLRHVVLGLPRANSFSCDKLPWSQIRTHKATYPAIASEARE</sequence>
<dbReference type="RefSeq" id="XP_037220094.1">
    <property type="nucleotide sequence ID" value="XM_037364450.1"/>
</dbReference>
<proteinExistence type="predicted"/>
<gene>
    <name evidence="1" type="ORF">MIND_00776200</name>
</gene>
<keyword evidence="2" id="KW-1185">Reference proteome</keyword>
<organism evidence="1 2">
    <name type="scientific">Mycena indigotica</name>
    <dbReference type="NCBI Taxonomy" id="2126181"/>
    <lineage>
        <taxon>Eukaryota</taxon>
        <taxon>Fungi</taxon>
        <taxon>Dikarya</taxon>
        <taxon>Basidiomycota</taxon>
        <taxon>Agaricomycotina</taxon>
        <taxon>Agaricomycetes</taxon>
        <taxon>Agaricomycetidae</taxon>
        <taxon>Agaricales</taxon>
        <taxon>Marasmiineae</taxon>
        <taxon>Mycenaceae</taxon>
        <taxon>Mycena</taxon>
    </lineage>
</organism>
<evidence type="ECO:0000313" key="1">
    <source>
        <dbReference type="EMBL" id="KAF7302094.1"/>
    </source>
</evidence>
<dbReference type="AlphaFoldDB" id="A0A8H6W7H2"/>
<dbReference type="EMBL" id="JACAZF010000006">
    <property type="protein sequence ID" value="KAF7302094.1"/>
    <property type="molecule type" value="Genomic_DNA"/>
</dbReference>
<dbReference type="GeneID" id="59346966"/>
<name>A0A8H6W7H2_9AGAR</name>
<dbReference type="OrthoDB" id="3365698at2759"/>
<evidence type="ECO:0000313" key="2">
    <source>
        <dbReference type="Proteomes" id="UP000636479"/>
    </source>
</evidence>
<accession>A0A8H6W7H2</accession>
<reference evidence="1" key="1">
    <citation type="submission" date="2020-05" db="EMBL/GenBank/DDBJ databases">
        <title>Mycena genomes resolve the evolution of fungal bioluminescence.</title>
        <authorList>
            <person name="Tsai I.J."/>
        </authorList>
    </citation>
    <scope>NUCLEOTIDE SEQUENCE</scope>
    <source>
        <strain evidence="1">171206Taipei</strain>
    </source>
</reference>
<protein>
    <submittedName>
        <fullName evidence="1">Uncharacterized protein</fullName>
    </submittedName>
</protein>